<evidence type="ECO:0000256" key="3">
    <source>
        <dbReference type="ARBA" id="ARBA00023163"/>
    </source>
</evidence>
<dbReference type="GO" id="GO:0003700">
    <property type="term" value="F:DNA-binding transcription factor activity"/>
    <property type="evidence" value="ECO:0007669"/>
    <property type="project" value="InterPro"/>
</dbReference>
<dbReference type="InterPro" id="IPR018060">
    <property type="entry name" value="HTH_AraC"/>
</dbReference>
<proteinExistence type="predicted"/>
<sequence length="385" mass="45469">MFLFVSLLIILFALIALMYNFRENRSIIYLSSIFLFFSTFSLTYHYLFYGEDPLLIAIFYGHFSPLWFLIGPFTFFYVRSVLENNKSTFYWTDLLHSLPALIHLISFSKYYFIPFSQKLDFANHVIHNLNYIHNLNHFGYFYSQKFAFLIRPIHGFAYSAGTLIYFLKATKQNRSHQIQWILFFLISLSLISFYFIFLFLLAVESTNLQTTFNYLPIKILTEIYFLSIPVAILIKFPEILYGKHKFIRPKTEPKSDEFNLSFETDENKQIATEIVRFFEENKPFLNPDFEFHDLQKALDLSEEELKISMKYILKKKFTELRSEYRINYAKDLIKSGLTQTTSIDGIGTMAGFSNRANFYSTFKLLSGLTPSQYLQSLKAEKTKNN</sequence>
<feature type="transmembrane region" description="Helical" evidence="4">
    <location>
        <begin position="223"/>
        <end position="241"/>
    </location>
</feature>
<dbReference type="Pfam" id="PF12833">
    <property type="entry name" value="HTH_18"/>
    <property type="match status" value="1"/>
</dbReference>
<keyword evidence="1" id="KW-0805">Transcription regulation</keyword>
<feature type="transmembrane region" description="Helical" evidence="4">
    <location>
        <begin position="90"/>
        <end position="113"/>
    </location>
</feature>
<feature type="domain" description="HTH araC/xylS-type" evidence="5">
    <location>
        <begin position="272"/>
        <end position="376"/>
    </location>
</feature>
<dbReference type="SMART" id="SM00342">
    <property type="entry name" value="HTH_ARAC"/>
    <property type="match status" value="1"/>
</dbReference>
<evidence type="ECO:0000259" key="5">
    <source>
        <dbReference type="PROSITE" id="PS01124"/>
    </source>
</evidence>
<keyword evidence="4" id="KW-0472">Membrane</keyword>
<feature type="transmembrane region" description="Helical" evidence="4">
    <location>
        <begin position="54"/>
        <end position="78"/>
    </location>
</feature>
<comment type="caution">
    <text evidence="6">The sequence shown here is derived from an EMBL/GenBank/DDBJ whole genome shotgun (WGS) entry which is preliminary data.</text>
</comment>
<keyword evidence="2" id="KW-0238">DNA-binding</keyword>
<keyword evidence="3" id="KW-0804">Transcription</keyword>
<gene>
    <name evidence="6" type="ORF">EOJ36_09925</name>
</gene>
<evidence type="ECO:0000256" key="1">
    <source>
        <dbReference type="ARBA" id="ARBA00023015"/>
    </source>
</evidence>
<evidence type="ECO:0000313" key="7">
    <source>
        <dbReference type="Proteomes" id="UP000282832"/>
    </source>
</evidence>
<dbReference type="PROSITE" id="PS01124">
    <property type="entry name" value="HTH_ARAC_FAMILY_2"/>
    <property type="match status" value="1"/>
</dbReference>
<evidence type="ECO:0000256" key="2">
    <source>
        <dbReference type="ARBA" id="ARBA00023125"/>
    </source>
</evidence>
<feature type="transmembrane region" description="Helical" evidence="4">
    <location>
        <begin position="179"/>
        <end position="203"/>
    </location>
</feature>
<dbReference type="Gene3D" id="1.10.10.60">
    <property type="entry name" value="Homeodomain-like"/>
    <property type="match status" value="1"/>
</dbReference>
<dbReference type="InterPro" id="IPR009057">
    <property type="entry name" value="Homeodomain-like_sf"/>
</dbReference>
<feature type="transmembrane region" description="Helical" evidence="4">
    <location>
        <begin position="146"/>
        <end position="167"/>
    </location>
</feature>
<dbReference type="AlphaFoldDB" id="A0A437PPG5"/>
<dbReference type="PANTHER" id="PTHR43280">
    <property type="entry name" value="ARAC-FAMILY TRANSCRIPTIONAL REGULATOR"/>
    <property type="match status" value="1"/>
</dbReference>
<organism evidence="6 7">
    <name type="scientific">Sandaracinomonas limnophila</name>
    <dbReference type="NCBI Taxonomy" id="1862386"/>
    <lineage>
        <taxon>Bacteria</taxon>
        <taxon>Pseudomonadati</taxon>
        <taxon>Bacteroidota</taxon>
        <taxon>Cytophagia</taxon>
        <taxon>Cytophagales</taxon>
        <taxon>Flectobacillaceae</taxon>
        <taxon>Sandaracinomonas</taxon>
    </lineage>
</organism>
<evidence type="ECO:0000256" key="4">
    <source>
        <dbReference type="SAM" id="Phobius"/>
    </source>
</evidence>
<dbReference type="Proteomes" id="UP000282832">
    <property type="component" value="Unassembled WGS sequence"/>
</dbReference>
<dbReference type="SUPFAM" id="SSF46689">
    <property type="entry name" value="Homeodomain-like"/>
    <property type="match status" value="1"/>
</dbReference>
<evidence type="ECO:0000313" key="6">
    <source>
        <dbReference type="EMBL" id="RVU24228.1"/>
    </source>
</evidence>
<dbReference type="PANTHER" id="PTHR43280:SF29">
    <property type="entry name" value="ARAC-FAMILY TRANSCRIPTIONAL REGULATOR"/>
    <property type="match status" value="1"/>
</dbReference>
<dbReference type="GO" id="GO:0043565">
    <property type="term" value="F:sequence-specific DNA binding"/>
    <property type="evidence" value="ECO:0007669"/>
    <property type="project" value="InterPro"/>
</dbReference>
<accession>A0A437PPG5</accession>
<dbReference type="OrthoDB" id="9779074at2"/>
<keyword evidence="4" id="KW-1133">Transmembrane helix</keyword>
<reference evidence="6 7" key="1">
    <citation type="submission" date="2019-01" db="EMBL/GenBank/DDBJ databases">
        <authorList>
            <person name="Chen W.-M."/>
        </authorList>
    </citation>
    <scope>NUCLEOTIDE SEQUENCE [LARGE SCALE GENOMIC DNA]</scope>
    <source>
        <strain evidence="6 7">FSY-15</strain>
    </source>
</reference>
<feature type="transmembrane region" description="Helical" evidence="4">
    <location>
        <begin position="6"/>
        <end position="21"/>
    </location>
</feature>
<dbReference type="PROSITE" id="PS00041">
    <property type="entry name" value="HTH_ARAC_FAMILY_1"/>
    <property type="match status" value="1"/>
</dbReference>
<dbReference type="EMBL" id="SACY01000004">
    <property type="protein sequence ID" value="RVU24228.1"/>
    <property type="molecule type" value="Genomic_DNA"/>
</dbReference>
<protein>
    <submittedName>
        <fullName evidence="6">Helix-turn-helix domain-containing protein</fullName>
    </submittedName>
</protein>
<name>A0A437PPG5_9BACT</name>
<feature type="transmembrane region" description="Helical" evidence="4">
    <location>
        <begin position="28"/>
        <end position="48"/>
    </location>
</feature>
<keyword evidence="7" id="KW-1185">Reference proteome</keyword>
<keyword evidence="4" id="KW-0812">Transmembrane</keyword>
<dbReference type="InterPro" id="IPR018062">
    <property type="entry name" value="HTH_AraC-typ_CS"/>
</dbReference>